<dbReference type="KEGG" id="acel:acsn021_29790"/>
<dbReference type="Gene3D" id="2.40.10.220">
    <property type="entry name" value="predicted glycosyltransferase like domains"/>
    <property type="match status" value="1"/>
</dbReference>
<sequence length="208" mass="24220">MKLIDIIEKSNLELHFKYNNKKYYLNMNLYKVLEERVLLRVVDYKGKTINDSIFQSPVLIYKSTDGVFKFTDITIHQTYYHGLPMYAVDGLVEAKKDNRRGAYRVTICEHRKLRVTTTAGKIIETSGFLKDISMTGMGLILDDKKEDINTIELSLDVAKNDEVKVTSEVVHIIELPKHKGYLYGCRFYNPKESLGRYIIKRQARKQTK</sequence>
<dbReference type="Proteomes" id="UP000515561">
    <property type="component" value="Chromosome"/>
</dbReference>
<evidence type="ECO:0000313" key="2">
    <source>
        <dbReference type="Proteomes" id="UP000515561"/>
    </source>
</evidence>
<gene>
    <name evidence="1" type="ORF">acsn021_29790</name>
</gene>
<dbReference type="RefSeq" id="WP_184096083.1">
    <property type="nucleotide sequence ID" value="NZ_AP023367.1"/>
</dbReference>
<organism evidence="1 2">
    <name type="scientific">Anaerocolumna cellulosilytica</name>
    <dbReference type="NCBI Taxonomy" id="433286"/>
    <lineage>
        <taxon>Bacteria</taxon>
        <taxon>Bacillati</taxon>
        <taxon>Bacillota</taxon>
        <taxon>Clostridia</taxon>
        <taxon>Lachnospirales</taxon>
        <taxon>Lachnospiraceae</taxon>
        <taxon>Anaerocolumna</taxon>
    </lineage>
</organism>
<dbReference type="AlphaFoldDB" id="A0A6S6R7G9"/>
<dbReference type="InterPro" id="IPR009875">
    <property type="entry name" value="PilZ_domain"/>
</dbReference>
<name>A0A6S6R7G9_9FIRM</name>
<dbReference type="EMBL" id="AP023367">
    <property type="protein sequence ID" value="BCJ95410.1"/>
    <property type="molecule type" value="Genomic_DNA"/>
</dbReference>
<keyword evidence="2" id="KW-1185">Reference proteome</keyword>
<proteinExistence type="predicted"/>
<dbReference type="GO" id="GO:0035438">
    <property type="term" value="F:cyclic-di-GMP binding"/>
    <property type="evidence" value="ECO:0007669"/>
    <property type="project" value="InterPro"/>
</dbReference>
<protein>
    <submittedName>
        <fullName evidence="1">Uncharacterized protein</fullName>
    </submittedName>
</protein>
<accession>A0A6S6R7G9</accession>
<reference evidence="1 2" key="1">
    <citation type="journal article" date="2016" name="Int. J. Syst. Evol. Microbiol.">
        <title>Descriptions of Anaerotaenia torta gen. nov., sp. nov. and Anaerocolumna cellulosilytica gen. nov., sp. nov. isolated from a methanogenic reactor of cattle waste.</title>
        <authorList>
            <person name="Uek A."/>
            <person name="Ohtaki Y."/>
            <person name="Kaku N."/>
            <person name="Ueki K."/>
        </authorList>
    </citation>
    <scope>NUCLEOTIDE SEQUENCE [LARGE SCALE GENOMIC DNA]</scope>
    <source>
        <strain evidence="1 2">SN021</strain>
    </source>
</reference>
<dbReference type="Pfam" id="PF07238">
    <property type="entry name" value="PilZ"/>
    <property type="match status" value="1"/>
</dbReference>
<evidence type="ECO:0000313" key="1">
    <source>
        <dbReference type="EMBL" id="BCJ95410.1"/>
    </source>
</evidence>